<name>A0AAE1GJ48_PETCI</name>
<protein>
    <submittedName>
        <fullName evidence="2">Uncharacterized protein</fullName>
    </submittedName>
</protein>
<gene>
    <name evidence="2" type="ORF">Pcinc_003375</name>
</gene>
<dbReference type="AlphaFoldDB" id="A0AAE1GJ48"/>
<evidence type="ECO:0000256" key="1">
    <source>
        <dbReference type="SAM" id="MobiDB-lite"/>
    </source>
</evidence>
<dbReference type="EMBL" id="JAWQEG010000247">
    <property type="protein sequence ID" value="KAK3892787.1"/>
    <property type="molecule type" value="Genomic_DNA"/>
</dbReference>
<dbReference type="Proteomes" id="UP001286313">
    <property type="component" value="Unassembled WGS sequence"/>
</dbReference>
<accession>A0AAE1GJ48</accession>
<sequence length="67" mass="7719">MRQGVSGVDELYHEGTTHTQATNVNILTPRRRKFQASRWTFQATRMDGQIGQWDIKPDQMQQPSEAS</sequence>
<evidence type="ECO:0000313" key="3">
    <source>
        <dbReference type="Proteomes" id="UP001286313"/>
    </source>
</evidence>
<proteinExistence type="predicted"/>
<reference evidence="2" key="1">
    <citation type="submission" date="2023-10" db="EMBL/GenBank/DDBJ databases">
        <title>Genome assemblies of two species of porcelain crab, Petrolisthes cinctipes and Petrolisthes manimaculis (Anomura: Porcellanidae).</title>
        <authorList>
            <person name="Angst P."/>
        </authorList>
    </citation>
    <scope>NUCLEOTIDE SEQUENCE</scope>
    <source>
        <strain evidence="2">PB745_01</strain>
        <tissue evidence="2">Gill</tissue>
    </source>
</reference>
<evidence type="ECO:0000313" key="2">
    <source>
        <dbReference type="EMBL" id="KAK3892787.1"/>
    </source>
</evidence>
<feature type="region of interest" description="Disordered" evidence="1">
    <location>
        <begin position="48"/>
        <end position="67"/>
    </location>
</feature>
<comment type="caution">
    <text evidence="2">The sequence shown here is derived from an EMBL/GenBank/DDBJ whole genome shotgun (WGS) entry which is preliminary data.</text>
</comment>
<keyword evidence="3" id="KW-1185">Reference proteome</keyword>
<organism evidence="2 3">
    <name type="scientific">Petrolisthes cinctipes</name>
    <name type="common">Flat porcelain crab</name>
    <dbReference type="NCBI Taxonomy" id="88211"/>
    <lineage>
        <taxon>Eukaryota</taxon>
        <taxon>Metazoa</taxon>
        <taxon>Ecdysozoa</taxon>
        <taxon>Arthropoda</taxon>
        <taxon>Crustacea</taxon>
        <taxon>Multicrustacea</taxon>
        <taxon>Malacostraca</taxon>
        <taxon>Eumalacostraca</taxon>
        <taxon>Eucarida</taxon>
        <taxon>Decapoda</taxon>
        <taxon>Pleocyemata</taxon>
        <taxon>Anomura</taxon>
        <taxon>Galatheoidea</taxon>
        <taxon>Porcellanidae</taxon>
        <taxon>Petrolisthes</taxon>
    </lineage>
</organism>